<keyword evidence="5" id="KW-0378">Hydrolase</keyword>
<evidence type="ECO:0000256" key="3">
    <source>
        <dbReference type="ARBA" id="ARBA00022722"/>
    </source>
</evidence>
<dbReference type="PANTHER" id="PTHR38039">
    <property type="entry name" value="TOXIN YOEB"/>
    <property type="match status" value="1"/>
</dbReference>
<evidence type="ECO:0000256" key="6">
    <source>
        <dbReference type="ARBA" id="ARBA00030388"/>
    </source>
</evidence>
<dbReference type="OrthoDB" id="9801102at2"/>
<dbReference type="RefSeq" id="WP_123779866.1">
    <property type="nucleotide sequence ID" value="NZ_RKMG01000012.1"/>
</dbReference>
<dbReference type="AlphaFoldDB" id="A0A3N4H617"/>
<dbReference type="GO" id="GO:0004519">
    <property type="term" value="F:endonuclease activity"/>
    <property type="evidence" value="ECO:0007669"/>
    <property type="project" value="UniProtKB-KW"/>
</dbReference>
<dbReference type="Pfam" id="PF06769">
    <property type="entry name" value="YoeB_toxin"/>
    <property type="match status" value="1"/>
</dbReference>
<evidence type="ECO:0000313" key="8">
    <source>
        <dbReference type="EMBL" id="RPA60594.1"/>
    </source>
</evidence>
<dbReference type="Proteomes" id="UP000273977">
    <property type="component" value="Unassembled WGS sequence"/>
</dbReference>
<proteinExistence type="inferred from homology"/>
<evidence type="ECO:0000256" key="7">
    <source>
        <dbReference type="ARBA" id="ARBA00050056"/>
    </source>
</evidence>
<dbReference type="GO" id="GO:0045892">
    <property type="term" value="P:negative regulation of DNA-templated transcription"/>
    <property type="evidence" value="ECO:0007669"/>
    <property type="project" value="TreeGrafter"/>
</dbReference>
<evidence type="ECO:0000256" key="5">
    <source>
        <dbReference type="ARBA" id="ARBA00022801"/>
    </source>
</evidence>
<dbReference type="NCBIfam" id="TIGR02116">
    <property type="entry name" value="toxin_Txe_YoeB"/>
    <property type="match status" value="1"/>
</dbReference>
<dbReference type="GO" id="GO:0006401">
    <property type="term" value="P:RNA catabolic process"/>
    <property type="evidence" value="ECO:0007669"/>
    <property type="project" value="InterPro"/>
</dbReference>
<reference evidence="8 9" key="1">
    <citation type="submission" date="2018-11" db="EMBL/GenBank/DDBJ databases">
        <title>Aerococcus sp. SJQ22, whole genome shotgun sequence.</title>
        <authorList>
            <person name="Sun L."/>
            <person name="Gao X."/>
            <person name="Chen W."/>
            <person name="Huang K."/>
        </authorList>
    </citation>
    <scope>NUCLEOTIDE SEQUENCE [LARGE SCALE GENOMIC DNA]</scope>
    <source>
        <strain evidence="8 9">SJQ22</strain>
    </source>
</reference>
<protein>
    <recommendedName>
        <fullName evidence="7">Endoribonuclease YoeB</fullName>
    </recommendedName>
    <alternativeName>
        <fullName evidence="6">Putative mRNA interferase YoeB</fullName>
    </alternativeName>
</protein>
<evidence type="ECO:0000256" key="1">
    <source>
        <dbReference type="ARBA" id="ARBA00008172"/>
    </source>
</evidence>
<evidence type="ECO:0000313" key="9">
    <source>
        <dbReference type="Proteomes" id="UP000273977"/>
    </source>
</evidence>
<keyword evidence="3" id="KW-0540">Nuclease</keyword>
<gene>
    <name evidence="8" type="ORF">EF384_04900</name>
</gene>
<comment type="similarity">
    <text evidence="1">Belongs to the YoeB family.</text>
</comment>
<dbReference type="InterPro" id="IPR009614">
    <property type="entry name" value="YoeB_toxin"/>
</dbReference>
<dbReference type="SUPFAM" id="SSF143011">
    <property type="entry name" value="RelE-like"/>
    <property type="match status" value="1"/>
</dbReference>
<evidence type="ECO:0000256" key="2">
    <source>
        <dbReference type="ARBA" id="ARBA00022649"/>
    </source>
</evidence>
<accession>A0A3N4H617</accession>
<sequence>MDNYTIKIKNSSTSDLIKIKERPLRESFQSIIETLIRNPYEPTQSFEKLFPPERGLYSRRINIKHRVVYTIDEDQKIVTIYSAESHYRD</sequence>
<evidence type="ECO:0000256" key="4">
    <source>
        <dbReference type="ARBA" id="ARBA00022759"/>
    </source>
</evidence>
<dbReference type="PANTHER" id="PTHR38039:SF1">
    <property type="entry name" value="TOXIN YOEB"/>
    <property type="match status" value="1"/>
</dbReference>
<keyword evidence="2" id="KW-1277">Toxin-antitoxin system</keyword>
<organism evidence="8 9">
    <name type="scientific">Aerococcus agrisoli</name>
    <dbReference type="NCBI Taxonomy" id="2487350"/>
    <lineage>
        <taxon>Bacteria</taxon>
        <taxon>Bacillati</taxon>
        <taxon>Bacillota</taxon>
        <taxon>Bacilli</taxon>
        <taxon>Lactobacillales</taxon>
        <taxon>Aerococcaceae</taxon>
        <taxon>Aerococcus</taxon>
    </lineage>
</organism>
<dbReference type="EMBL" id="RKMG01000012">
    <property type="protein sequence ID" value="RPA60594.1"/>
    <property type="molecule type" value="Genomic_DNA"/>
</dbReference>
<dbReference type="GO" id="GO:0016787">
    <property type="term" value="F:hydrolase activity"/>
    <property type="evidence" value="ECO:0007669"/>
    <property type="project" value="UniProtKB-KW"/>
</dbReference>
<dbReference type="Gene3D" id="3.30.2310.20">
    <property type="entry name" value="RelE-like"/>
    <property type="match status" value="1"/>
</dbReference>
<comment type="caution">
    <text evidence="8">The sequence shown here is derived from an EMBL/GenBank/DDBJ whole genome shotgun (WGS) entry which is preliminary data.</text>
</comment>
<keyword evidence="9" id="KW-1185">Reference proteome</keyword>
<keyword evidence="4" id="KW-0255">Endonuclease</keyword>
<dbReference type="InterPro" id="IPR035093">
    <property type="entry name" value="RelE/ParE_toxin_dom_sf"/>
</dbReference>
<name>A0A3N4H617_9LACT</name>